<keyword evidence="10" id="KW-1185">Reference proteome</keyword>
<comment type="subcellular location">
    <subcellularLocation>
        <location evidence="1 7">Cell membrane</location>
        <topology evidence="1 7">Multi-pass membrane protein</topology>
    </subcellularLocation>
</comment>
<proteinExistence type="inferred from homology"/>
<protein>
    <recommendedName>
        <fullName evidence="8">ABC transmembrane type-1 domain-containing protein</fullName>
    </recommendedName>
</protein>
<feature type="transmembrane region" description="Helical" evidence="7">
    <location>
        <begin position="349"/>
        <end position="373"/>
    </location>
</feature>
<dbReference type="InterPro" id="IPR035906">
    <property type="entry name" value="MetI-like_sf"/>
</dbReference>
<dbReference type="PROSITE" id="PS50928">
    <property type="entry name" value="ABC_TM1"/>
    <property type="match status" value="2"/>
</dbReference>
<evidence type="ECO:0000256" key="1">
    <source>
        <dbReference type="ARBA" id="ARBA00004651"/>
    </source>
</evidence>
<feature type="transmembrane region" description="Helical" evidence="7">
    <location>
        <begin position="238"/>
        <end position="260"/>
    </location>
</feature>
<dbReference type="SUPFAM" id="SSF161098">
    <property type="entry name" value="MetI-like"/>
    <property type="match status" value="2"/>
</dbReference>
<keyword evidence="2 7" id="KW-0813">Transport</keyword>
<dbReference type="Proteomes" id="UP000646745">
    <property type="component" value="Unassembled WGS sequence"/>
</dbReference>
<feature type="transmembrane region" description="Helical" evidence="7">
    <location>
        <begin position="460"/>
        <end position="487"/>
    </location>
</feature>
<evidence type="ECO:0000256" key="5">
    <source>
        <dbReference type="ARBA" id="ARBA00022989"/>
    </source>
</evidence>
<keyword evidence="5 7" id="KW-1133">Transmembrane helix</keyword>
<feature type="transmembrane region" description="Helical" evidence="7">
    <location>
        <begin position="380"/>
        <end position="405"/>
    </location>
</feature>
<feature type="transmembrane region" description="Helical" evidence="7">
    <location>
        <begin position="141"/>
        <end position="160"/>
    </location>
</feature>
<dbReference type="Gene3D" id="1.10.3720.10">
    <property type="entry name" value="MetI-like"/>
    <property type="match status" value="2"/>
</dbReference>
<feature type="domain" description="ABC transmembrane type-1" evidence="8">
    <location>
        <begin position="76"/>
        <end position="260"/>
    </location>
</feature>
<feature type="transmembrane region" description="Helical" evidence="7">
    <location>
        <begin position="110"/>
        <end position="134"/>
    </location>
</feature>
<evidence type="ECO:0000313" key="9">
    <source>
        <dbReference type="EMBL" id="GHB25795.1"/>
    </source>
</evidence>
<evidence type="ECO:0000256" key="6">
    <source>
        <dbReference type="ARBA" id="ARBA00023136"/>
    </source>
</evidence>
<feature type="transmembrane region" description="Helical" evidence="7">
    <location>
        <begin position="411"/>
        <end position="439"/>
    </location>
</feature>
<name>A0ABQ3E7M7_9GAMM</name>
<feature type="transmembrane region" description="Helical" evidence="7">
    <location>
        <begin position="507"/>
        <end position="529"/>
    </location>
</feature>
<comment type="similarity">
    <text evidence="7">Belongs to the binding-protein-dependent transport system permease family.</text>
</comment>
<evidence type="ECO:0000256" key="7">
    <source>
        <dbReference type="RuleBase" id="RU363032"/>
    </source>
</evidence>
<accession>A0ABQ3E7M7</accession>
<keyword evidence="3" id="KW-1003">Cell membrane</keyword>
<organism evidence="9 10">
    <name type="scientific">Salinicola rhizosphaerae</name>
    <dbReference type="NCBI Taxonomy" id="1443141"/>
    <lineage>
        <taxon>Bacteria</taxon>
        <taxon>Pseudomonadati</taxon>
        <taxon>Pseudomonadota</taxon>
        <taxon>Gammaproteobacteria</taxon>
        <taxon>Oceanospirillales</taxon>
        <taxon>Halomonadaceae</taxon>
        <taxon>Salinicola</taxon>
    </lineage>
</organism>
<feature type="transmembrane region" description="Helical" evidence="7">
    <location>
        <begin position="82"/>
        <end position="104"/>
    </location>
</feature>
<feature type="transmembrane region" description="Helical" evidence="7">
    <location>
        <begin position="288"/>
        <end position="309"/>
    </location>
</feature>
<feature type="transmembrane region" description="Helical" evidence="7">
    <location>
        <begin position="21"/>
        <end position="43"/>
    </location>
</feature>
<evidence type="ECO:0000259" key="8">
    <source>
        <dbReference type="PROSITE" id="PS50928"/>
    </source>
</evidence>
<dbReference type="PANTHER" id="PTHR30151:SF20">
    <property type="entry name" value="ABC TRANSPORTER PERMEASE PROTEIN HI_0355-RELATED"/>
    <property type="match status" value="1"/>
</dbReference>
<comment type="caution">
    <text evidence="9">The sequence shown here is derived from an EMBL/GenBank/DDBJ whole genome shotgun (WGS) entry which is preliminary data.</text>
</comment>
<dbReference type="EMBL" id="BMZI01000005">
    <property type="protein sequence ID" value="GHB25795.1"/>
    <property type="molecule type" value="Genomic_DNA"/>
</dbReference>
<evidence type="ECO:0000256" key="2">
    <source>
        <dbReference type="ARBA" id="ARBA00022448"/>
    </source>
</evidence>
<evidence type="ECO:0000256" key="3">
    <source>
        <dbReference type="ARBA" id="ARBA00022475"/>
    </source>
</evidence>
<evidence type="ECO:0000313" key="10">
    <source>
        <dbReference type="Proteomes" id="UP000646745"/>
    </source>
</evidence>
<gene>
    <name evidence="9" type="ORF">GCM10009038_26130</name>
</gene>
<evidence type="ECO:0000256" key="4">
    <source>
        <dbReference type="ARBA" id="ARBA00022692"/>
    </source>
</evidence>
<feature type="domain" description="ABC transmembrane type-1" evidence="8">
    <location>
        <begin position="346"/>
        <end position="530"/>
    </location>
</feature>
<keyword evidence="4 7" id="KW-0812">Transmembrane</keyword>
<dbReference type="InterPro" id="IPR000515">
    <property type="entry name" value="MetI-like"/>
</dbReference>
<sequence>MTERVRESQVTKKPRSVRQLAVRHAMPLKIALGWLALLALWEIAGRQQWVAGGALPSPSGILGQLVVDWHDYPEHIRATVRTSLLGFLLGNLVAVLVGFLMASWRPAGRLLSGVNVTLFAMPPIALTPILIIAFDGDAPRIALAALSTYYPTMVATVLGLTRVDARLLDLVRLYGGGRWATLRWIRLRHALPTLLAGLRVAAPNAVLGSLLAEFGSGSGAGLGHYLIGSLGRGDPARLWGIGLVATAISAGFYLAILLLARGWVGRQAPAQESLGGSSGGSMSRASRLLCLAISITLPVLLWWGAVWGLERVGVSSFVLRSPPELVAELFSTMRPESLTSIVGGALAQTVPWCLAGMLVGLAFALLLAIVGTLSPVLGRVLMPLSLLTQSMPLVALTPLIVLIFGRDGATILAITISVTFFPAYVTLAQGMALVPAATLDCVRVLGGSRWREIGLVSLPWSLPYLCAAARLVAPRAFLGVMIAEWLATGTGVGNLLNVARGSLDYGLVWAVVVAAVLVSVLLYLAVTLVEHWVLKRYAMAPAP</sequence>
<dbReference type="Pfam" id="PF00528">
    <property type="entry name" value="BPD_transp_1"/>
    <property type="match status" value="2"/>
</dbReference>
<reference evidence="10" key="1">
    <citation type="journal article" date="2019" name="Int. J. Syst. Evol. Microbiol.">
        <title>The Global Catalogue of Microorganisms (GCM) 10K type strain sequencing project: providing services to taxonomists for standard genome sequencing and annotation.</title>
        <authorList>
            <consortium name="The Broad Institute Genomics Platform"/>
            <consortium name="The Broad Institute Genome Sequencing Center for Infectious Disease"/>
            <person name="Wu L."/>
            <person name="Ma J."/>
        </authorList>
    </citation>
    <scope>NUCLEOTIDE SEQUENCE [LARGE SCALE GENOMIC DNA]</scope>
    <source>
        <strain evidence="10">KCTC 32998</strain>
    </source>
</reference>
<dbReference type="CDD" id="cd06261">
    <property type="entry name" value="TM_PBP2"/>
    <property type="match status" value="2"/>
</dbReference>
<keyword evidence="6 7" id="KW-0472">Membrane</keyword>
<dbReference type="PANTHER" id="PTHR30151">
    <property type="entry name" value="ALKANE SULFONATE ABC TRANSPORTER-RELATED, MEMBRANE SUBUNIT"/>
    <property type="match status" value="1"/>
</dbReference>